<dbReference type="EMBL" id="JABBNT010000006">
    <property type="protein sequence ID" value="NMM46519.1"/>
    <property type="molecule type" value="Genomic_DNA"/>
</dbReference>
<evidence type="ECO:0000313" key="1">
    <source>
        <dbReference type="EMBL" id="NMM46519.1"/>
    </source>
</evidence>
<dbReference type="AlphaFoldDB" id="A0A7Y0E3F1"/>
<evidence type="ECO:0000313" key="2">
    <source>
        <dbReference type="Proteomes" id="UP000539372"/>
    </source>
</evidence>
<comment type="caution">
    <text evidence="1">The sequence shown here is derived from an EMBL/GenBank/DDBJ whole genome shotgun (WGS) entry which is preliminary data.</text>
</comment>
<keyword evidence="2" id="KW-1185">Reference proteome</keyword>
<name>A0A7Y0E3F1_9PROT</name>
<accession>A0A7Y0E3F1</accession>
<dbReference type="Proteomes" id="UP000539372">
    <property type="component" value="Unassembled WGS sequence"/>
</dbReference>
<protein>
    <submittedName>
        <fullName evidence="1">Uncharacterized protein</fullName>
    </submittedName>
</protein>
<proteinExistence type="predicted"/>
<organism evidence="1 2">
    <name type="scientific">Pacificispira spongiicola</name>
    <dbReference type="NCBI Taxonomy" id="2729598"/>
    <lineage>
        <taxon>Bacteria</taxon>
        <taxon>Pseudomonadati</taxon>
        <taxon>Pseudomonadota</taxon>
        <taxon>Alphaproteobacteria</taxon>
        <taxon>Rhodospirillales</taxon>
        <taxon>Rhodospirillaceae</taxon>
        <taxon>Pacificispira</taxon>
    </lineage>
</organism>
<sequence length="71" mass="7861">METTNDRLNHLRGVLADIVGRDLADSLVRAGRKRGEFDLDMQLAINDGLQGLPQDKRLEALAMIDGLMGRN</sequence>
<dbReference type="RefSeq" id="WP_169626916.1">
    <property type="nucleotide sequence ID" value="NZ_JABBNT010000006.1"/>
</dbReference>
<reference evidence="1 2" key="1">
    <citation type="submission" date="2020-04" db="EMBL/GenBank/DDBJ databases">
        <title>Rhodospirillaceae bacterium KN72 isolated from deep sea.</title>
        <authorList>
            <person name="Zhang D.-C."/>
        </authorList>
    </citation>
    <scope>NUCLEOTIDE SEQUENCE [LARGE SCALE GENOMIC DNA]</scope>
    <source>
        <strain evidence="1 2">KN72</strain>
    </source>
</reference>
<gene>
    <name evidence="1" type="ORF">HH303_18660</name>
</gene>